<dbReference type="Proteomes" id="UP000786387">
    <property type="component" value="Unassembled WGS sequence"/>
</dbReference>
<proteinExistence type="predicted"/>
<evidence type="ECO:0000256" key="1">
    <source>
        <dbReference type="SAM" id="Phobius"/>
    </source>
</evidence>
<feature type="transmembrane region" description="Helical" evidence="1">
    <location>
        <begin position="62"/>
        <end position="80"/>
    </location>
</feature>
<feature type="transmembrane region" description="Helical" evidence="1">
    <location>
        <begin position="166"/>
        <end position="186"/>
    </location>
</feature>
<keyword evidence="1" id="KW-0812">Transmembrane</keyword>
<feature type="transmembrane region" description="Helical" evidence="1">
    <location>
        <begin position="202"/>
        <end position="220"/>
    </location>
</feature>
<keyword evidence="1" id="KW-1133">Transmembrane helix</keyword>
<evidence type="ECO:0000313" key="3">
    <source>
        <dbReference type="Proteomes" id="UP000786387"/>
    </source>
</evidence>
<dbReference type="RefSeq" id="WP_181071570.1">
    <property type="nucleotide sequence ID" value="NZ_JAAMRF010000007.1"/>
</dbReference>
<keyword evidence="1" id="KW-0472">Membrane</keyword>
<name>A0ABR5Z2S4_9GAMM</name>
<comment type="caution">
    <text evidence="2">The sequence shown here is derived from an EMBL/GenBank/DDBJ whole genome shotgun (WGS) entry which is preliminary data.</text>
</comment>
<dbReference type="EMBL" id="JAAMRF010000007">
    <property type="protein sequence ID" value="MBA1274513.1"/>
    <property type="molecule type" value="Genomic_DNA"/>
</dbReference>
<sequence>MNNNKNRLARRLDCAAHAALLLVVMLVFADLGFVVLHLINSLTPFPNDPLFSLEKDRGYPEVFQYLKWFWIVLLFGYLALLRRSPTYLAWAMVFAYFLADDALALHERVGALFAVHLDIAPPFGLRVEDVGELAASAAMGVLLLALVCWGYLAGRPAFKKISHDTLLLIGALVFFGVGFDMAHIIIPLGEAGDLLFSVLEDGGEMLVASATLGYVLMLGLRPETEKAYLFDYLQALWMNRRRVQQQHLQPATNSR</sequence>
<protein>
    <submittedName>
        <fullName evidence="2">Uncharacterized protein</fullName>
    </submittedName>
</protein>
<feature type="transmembrane region" description="Helical" evidence="1">
    <location>
        <begin position="133"/>
        <end position="154"/>
    </location>
</feature>
<feature type="transmembrane region" description="Helical" evidence="1">
    <location>
        <begin position="20"/>
        <end position="42"/>
    </location>
</feature>
<evidence type="ECO:0000313" key="2">
    <source>
        <dbReference type="EMBL" id="MBA1274513.1"/>
    </source>
</evidence>
<reference evidence="2 3" key="1">
    <citation type="submission" date="2020-02" db="EMBL/GenBank/DDBJ databases">
        <title>Synteny-based analysis reveals conserved mechanism for high triclosan tolerance in Pseudomonas, as well as instances of horizontal transfer.</title>
        <authorList>
            <person name="Mcfarland A.G."/>
            <person name="Bertucci H.K."/>
            <person name="Litmann E."/>
            <person name="Shen J."/>
            <person name="Huttenhower C."/>
            <person name="Hartmann E.M."/>
        </authorList>
    </citation>
    <scope>NUCLEOTIDE SEQUENCE [LARGE SCALE GENOMIC DNA]</scope>
    <source>
        <strain evidence="2 3">115A1</strain>
    </source>
</reference>
<accession>A0ABR5Z2S4</accession>
<keyword evidence="3" id="KW-1185">Reference proteome</keyword>
<feature type="transmembrane region" description="Helical" evidence="1">
    <location>
        <begin position="87"/>
        <end position="105"/>
    </location>
</feature>
<gene>
    <name evidence="2" type="ORF">G7026_14210</name>
</gene>
<organism evidence="2 3">
    <name type="scientific">Stutzerimonas azotifigens</name>
    <dbReference type="NCBI Taxonomy" id="291995"/>
    <lineage>
        <taxon>Bacteria</taxon>
        <taxon>Pseudomonadati</taxon>
        <taxon>Pseudomonadota</taxon>
        <taxon>Gammaproteobacteria</taxon>
        <taxon>Pseudomonadales</taxon>
        <taxon>Pseudomonadaceae</taxon>
        <taxon>Stutzerimonas</taxon>
    </lineage>
</organism>